<evidence type="ECO:0000313" key="3">
    <source>
        <dbReference type="Proteomes" id="UP000005259"/>
    </source>
</evidence>
<accession>A0A9W3JDL0</accession>
<evidence type="ECO:0000313" key="2">
    <source>
        <dbReference type="EMBL" id="AFQ18181.1"/>
    </source>
</evidence>
<dbReference type="EMBL" id="CP003752">
    <property type="protein sequence ID" value="AFQ18181.1"/>
    <property type="molecule type" value="Genomic_DNA"/>
</dbReference>
<feature type="domain" description="Thoeris anti-defense 2-like" evidence="1">
    <location>
        <begin position="1"/>
        <end position="69"/>
    </location>
</feature>
<protein>
    <recommendedName>
        <fullName evidence="1">Thoeris anti-defense 2-like domain-containing protein</fullName>
    </recommendedName>
</protein>
<dbReference type="Pfam" id="PF11195">
    <property type="entry name" value="Tad2-like"/>
    <property type="match status" value="1"/>
</dbReference>
<dbReference type="KEGG" id="bti:BTG_23845"/>
<reference evidence="2 3" key="1">
    <citation type="submission" date="2012-08" db="EMBL/GenBank/DDBJ databases">
        <authorList>
            <person name="Doggett N."/>
            <person name="Teshima H."/>
            <person name="Bruce D."/>
            <person name="Detter J.C."/>
            <person name="Johnson S.L."/>
            <person name="Han C."/>
        </authorList>
    </citation>
    <scope>NUCLEOTIDE SEQUENCE [LARGE SCALE GENOMIC DNA]</scope>
    <source>
        <strain evidence="2 3">HD-771</strain>
    </source>
</reference>
<name>A0A9W3JDL0_BACTU</name>
<dbReference type="Proteomes" id="UP000005259">
    <property type="component" value="Chromosome"/>
</dbReference>
<sequence>MNFGQAFEEVKKDKGMRLPQWSNDVVIRAQFPDEHSKMTAPYLYVESRFGRVPWKETNIELFAENWEVVE</sequence>
<organism evidence="2 3">
    <name type="scientific">Bacillus thuringiensis HD-771</name>
    <dbReference type="NCBI Taxonomy" id="1218175"/>
    <lineage>
        <taxon>Bacteria</taxon>
        <taxon>Bacillati</taxon>
        <taxon>Bacillota</taxon>
        <taxon>Bacilli</taxon>
        <taxon>Bacillales</taxon>
        <taxon>Bacillaceae</taxon>
        <taxon>Bacillus</taxon>
        <taxon>Bacillus cereus group</taxon>
    </lineage>
</organism>
<dbReference type="InterPro" id="IPR021361">
    <property type="entry name" value="Tad2-like_dom"/>
</dbReference>
<evidence type="ECO:0000259" key="1">
    <source>
        <dbReference type="Pfam" id="PF11195"/>
    </source>
</evidence>
<proteinExistence type="predicted"/>
<dbReference type="AlphaFoldDB" id="A0A9W3JDL0"/>
<gene>
    <name evidence="2" type="ORF">BTG_23845</name>
</gene>
<dbReference type="RefSeq" id="WP_001009047.1">
    <property type="nucleotide sequence ID" value="NC_018500.1"/>
</dbReference>